<reference evidence="8" key="1">
    <citation type="journal article" date="2021" name="Open Biol.">
        <title>Shared evolutionary footprints suggest mitochondrial oxidative damage underlies multiple complex I losses in fungi.</title>
        <authorList>
            <person name="Schikora-Tamarit M.A."/>
            <person name="Marcet-Houben M."/>
            <person name="Nosek J."/>
            <person name="Gabaldon T."/>
        </authorList>
    </citation>
    <scope>NUCLEOTIDE SEQUENCE</scope>
    <source>
        <strain evidence="8">CBS2887</strain>
    </source>
</reference>
<comment type="similarity">
    <text evidence="2 6">Belongs to the TRM6/GCD10 family.</text>
</comment>
<evidence type="ECO:0000256" key="2">
    <source>
        <dbReference type="ARBA" id="ARBA00008320"/>
    </source>
</evidence>
<dbReference type="GO" id="GO:0031515">
    <property type="term" value="C:tRNA (m1A) methyltransferase complex"/>
    <property type="evidence" value="ECO:0007669"/>
    <property type="project" value="UniProtKB-UniRule"/>
</dbReference>
<gene>
    <name evidence="8" type="ORF">WICPIJ_004725</name>
</gene>
<reference evidence="8" key="2">
    <citation type="submission" date="2021-01" db="EMBL/GenBank/DDBJ databases">
        <authorList>
            <person name="Schikora-Tamarit M.A."/>
        </authorList>
    </citation>
    <scope>NUCLEOTIDE SEQUENCE</scope>
    <source>
        <strain evidence="8">CBS2887</strain>
    </source>
</reference>
<feature type="region of interest" description="Disordered" evidence="7">
    <location>
        <begin position="80"/>
        <end position="109"/>
    </location>
</feature>
<dbReference type="GO" id="GO:0005634">
    <property type="term" value="C:nucleus"/>
    <property type="evidence" value="ECO:0007669"/>
    <property type="project" value="UniProtKB-SubCell"/>
</dbReference>
<evidence type="ECO:0000256" key="4">
    <source>
        <dbReference type="ARBA" id="ARBA00022694"/>
    </source>
</evidence>
<organism evidence="8 9">
    <name type="scientific">Wickerhamomyces pijperi</name>
    <name type="common">Yeast</name>
    <name type="synonym">Pichia pijperi</name>
    <dbReference type="NCBI Taxonomy" id="599730"/>
    <lineage>
        <taxon>Eukaryota</taxon>
        <taxon>Fungi</taxon>
        <taxon>Dikarya</taxon>
        <taxon>Ascomycota</taxon>
        <taxon>Saccharomycotina</taxon>
        <taxon>Saccharomycetes</taxon>
        <taxon>Phaffomycetales</taxon>
        <taxon>Wickerhamomycetaceae</taxon>
        <taxon>Wickerhamomyces</taxon>
    </lineage>
</organism>
<keyword evidence="4 6" id="KW-0819">tRNA processing</keyword>
<comment type="subcellular location">
    <subcellularLocation>
        <location evidence="1 6">Nucleus</location>
    </subcellularLocation>
</comment>
<dbReference type="OrthoDB" id="10254665at2759"/>
<proteinExistence type="inferred from homology"/>
<dbReference type="Pfam" id="PF04189">
    <property type="entry name" value="Gcd10p"/>
    <property type="match status" value="1"/>
</dbReference>
<accession>A0A9P8TN09</accession>
<comment type="subunit">
    <text evidence="6">Heterotetramer.</text>
</comment>
<name>A0A9P8TN09_WICPI</name>
<evidence type="ECO:0000256" key="5">
    <source>
        <dbReference type="ARBA" id="ARBA00023242"/>
    </source>
</evidence>
<dbReference type="Gene3D" id="3.10.330.20">
    <property type="match status" value="1"/>
</dbReference>
<sequence>MSEEPQYSIPTVIQHGLHAIIRMPSEAKKIITLEKGKSINLGKFGIFDIDEIIGYPYGQTFEVLDNHKVRAIGATIYDTIDPAGDNEQEEGAEEAEATPAPESANATPIPETLSEKIDYLKKLDVQSSSDNRNIVDIGTAQSLSMEDIEELKKTASGANVGEAIIDKLIKSHETFHQKTKQSQEKYLRRKQQKFLRRFTVEYVSSSNLLQYFIEKDASKVLDMSLQSMGMLLTLGNIQPGGRYLVVDETGGLIVAAMLERMQGRGEIMVLHENEHPNHSVLTHTDYPQAMLDRMVKSINILQFFEPEEERVQFQEYTPEQLKELKSNKRTHYYRRKQNAEQINAVIDNAVSGNFHAAILATTLHLNTFLPKLIPSLGGSRPIVAYSQFKEPLVSLQIQSLSDLNLLAPTLQESRCRPYQTIPGRLHPLMTMRGGGGFLYSALKVFPLEKVQAVGRTGVKKQKIVNGEAKVVGEKNKQKETTEI</sequence>
<feature type="compositionally biased region" description="Low complexity" evidence="7">
    <location>
        <begin position="97"/>
        <end position="107"/>
    </location>
</feature>
<dbReference type="EMBL" id="JAEUBG010002628">
    <property type="protein sequence ID" value="KAH3684306.1"/>
    <property type="molecule type" value="Genomic_DNA"/>
</dbReference>
<protein>
    <recommendedName>
        <fullName evidence="3 6">tRNA (adenine(58)-N(1))-methyltransferase non-catalytic subunit TRM6</fullName>
    </recommendedName>
</protein>
<evidence type="ECO:0000313" key="9">
    <source>
        <dbReference type="Proteomes" id="UP000774326"/>
    </source>
</evidence>
<feature type="compositionally biased region" description="Acidic residues" evidence="7">
    <location>
        <begin position="84"/>
        <end position="96"/>
    </location>
</feature>
<evidence type="ECO:0000256" key="3">
    <source>
        <dbReference type="ARBA" id="ARBA00021704"/>
    </source>
</evidence>
<dbReference type="Proteomes" id="UP000774326">
    <property type="component" value="Unassembled WGS sequence"/>
</dbReference>
<dbReference type="GO" id="GO:0030488">
    <property type="term" value="P:tRNA methylation"/>
    <property type="evidence" value="ECO:0007669"/>
    <property type="project" value="InterPro"/>
</dbReference>
<evidence type="ECO:0000313" key="8">
    <source>
        <dbReference type="EMBL" id="KAH3684306.1"/>
    </source>
</evidence>
<comment type="function">
    <text evidence="6">Substrate-binding subunit of tRNA (adenine-N1-)-methyltransferase, which catalyzes the formation of N1-methyladenine at position 58 (m1A58) in initiator methionyl-tRNA.</text>
</comment>
<dbReference type="PANTHER" id="PTHR12945:SF0">
    <property type="entry name" value="TRNA (ADENINE(58)-N(1))-METHYLTRANSFERASE NON-CATALYTIC SUBUNIT TRM6"/>
    <property type="match status" value="1"/>
</dbReference>
<evidence type="ECO:0000256" key="1">
    <source>
        <dbReference type="ARBA" id="ARBA00004123"/>
    </source>
</evidence>
<keyword evidence="9" id="KW-1185">Reference proteome</keyword>
<dbReference type="InterPro" id="IPR017423">
    <property type="entry name" value="TRM6"/>
</dbReference>
<dbReference type="AlphaFoldDB" id="A0A9P8TN09"/>
<comment type="caution">
    <text evidence="8">The sequence shown here is derived from an EMBL/GenBank/DDBJ whole genome shotgun (WGS) entry which is preliminary data.</text>
</comment>
<keyword evidence="5 6" id="KW-0539">Nucleus</keyword>
<dbReference type="PANTHER" id="PTHR12945">
    <property type="entry name" value="TRANSLATION INITIATION FACTOR EIF3-RELATED"/>
    <property type="match status" value="1"/>
</dbReference>
<dbReference type="PIRSF" id="PIRSF038170">
    <property type="entry name" value="tRNA_m1A_mtfrase"/>
    <property type="match status" value="1"/>
</dbReference>
<evidence type="ECO:0000256" key="6">
    <source>
        <dbReference type="PIRNR" id="PIRNR038170"/>
    </source>
</evidence>
<evidence type="ECO:0000256" key="7">
    <source>
        <dbReference type="SAM" id="MobiDB-lite"/>
    </source>
</evidence>